<accession>A0A9Q9IM00</accession>
<sequence>MSKVVRFGISIVVLLVLAGIGWYLNRDSAENAKVGDCLHEVKANELKIVECGGADAQYSVVGKVGNQDASVARDPNTTVCQAFPEATGLYWWGESGKKGDVLCFKEIKAA</sequence>
<keyword evidence="1" id="KW-0472">Membrane</keyword>
<dbReference type="Proteomes" id="UP001058003">
    <property type="component" value="Chromosome"/>
</dbReference>
<keyword evidence="1" id="KW-1133">Transmembrane helix</keyword>
<dbReference type="OrthoDB" id="3400986at2"/>
<dbReference type="RefSeq" id="WP_052386937.1">
    <property type="nucleotide sequence ID" value="NZ_CP073767.1"/>
</dbReference>
<dbReference type="AlphaFoldDB" id="A0A9Q9IM00"/>
<proteinExistence type="predicted"/>
<name>A0A9Q9IM00_9ACTN</name>
<reference evidence="2" key="1">
    <citation type="submission" date="2021-04" db="EMBL/GenBank/DDBJ databases">
        <title>Dactylosporangium aurantiacum NRRL B-8018 full assembly.</title>
        <authorList>
            <person name="Hartkoorn R.C."/>
            <person name="Beaudoing E."/>
            <person name="Hot D."/>
        </authorList>
    </citation>
    <scope>NUCLEOTIDE SEQUENCE</scope>
    <source>
        <strain evidence="2">NRRL B-8018</strain>
    </source>
</reference>
<gene>
    <name evidence="2" type="ORF">Daura_15080</name>
</gene>
<evidence type="ECO:0000313" key="2">
    <source>
        <dbReference type="EMBL" id="UWZ57363.1"/>
    </source>
</evidence>
<evidence type="ECO:0000256" key="1">
    <source>
        <dbReference type="SAM" id="Phobius"/>
    </source>
</evidence>
<dbReference type="EMBL" id="CP073767">
    <property type="protein sequence ID" value="UWZ57363.1"/>
    <property type="molecule type" value="Genomic_DNA"/>
</dbReference>
<keyword evidence="3" id="KW-1185">Reference proteome</keyword>
<dbReference type="KEGG" id="daur:Daura_15080"/>
<feature type="transmembrane region" description="Helical" evidence="1">
    <location>
        <begin position="7"/>
        <end position="24"/>
    </location>
</feature>
<protein>
    <submittedName>
        <fullName evidence="2">Uncharacterized protein</fullName>
    </submittedName>
</protein>
<organism evidence="2 3">
    <name type="scientific">Dactylosporangium aurantiacum</name>
    <dbReference type="NCBI Taxonomy" id="35754"/>
    <lineage>
        <taxon>Bacteria</taxon>
        <taxon>Bacillati</taxon>
        <taxon>Actinomycetota</taxon>
        <taxon>Actinomycetes</taxon>
        <taxon>Micromonosporales</taxon>
        <taxon>Micromonosporaceae</taxon>
        <taxon>Dactylosporangium</taxon>
    </lineage>
</organism>
<evidence type="ECO:0000313" key="3">
    <source>
        <dbReference type="Proteomes" id="UP001058003"/>
    </source>
</evidence>
<keyword evidence="1" id="KW-0812">Transmembrane</keyword>